<name>A0A3M8HGS9_9BACI</name>
<dbReference type="Proteomes" id="UP000279909">
    <property type="component" value="Unassembled WGS sequence"/>
</dbReference>
<proteinExistence type="predicted"/>
<evidence type="ECO:0000313" key="3">
    <source>
        <dbReference type="Proteomes" id="UP000279909"/>
    </source>
</evidence>
<comment type="caution">
    <text evidence="2">The sequence shown here is derived from an EMBL/GenBank/DDBJ whole genome shotgun (WGS) entry which is preliminary data.</text>
</comment>
<keyword evidence="1" id="KW-0472">Membrane</keyword>
<protein>
    <submittedName>
        <fullName evidence="2">Uncharacterized protein</fullName>
    </submittedName>
</protein>
<keyword evidence="1" id="KW-1133">Transmembrane helix</keyword>
<keyword evidence="1" id="KW-0812">Transmembrane</keyword>
<organism evidence="2 3">
    <name type="scientific">Lysinibacillus halotolerans</name>
    <dbReference type="NCBI Taxonomy" id="1368476"/>
    <lineage>
        <taxon>Bacteria</taxon>
        <taxon>Bacillati</taxon>
        <taxon>Bacillota</taxon>
        <taxon>Bacilli</taxon>
        <taxon>Bacillales</taxon>
        <taxon>Bacillaceae</taxon>
        <taxon>Lysinibacillus</taxon>
    </lineage>
</organism>
<reference evidence="2 3" key="1">
    <citation type="journal article" date="2014" name="Int. J. Syst. Evol. Microbiol.">
        <title>Lysinibacillus halotolerans sp. nov., isolated from saline-alkaline soil.</title>
        <authorList>
            <person name="Kong D."/>
            <person name="Wang Y."/>
            <person name="Zhao B."/>
            <person name="Li Y."/>
            <person name="Song J."/>
            <person name="Zhai Y."/>
            <person name="Zhang C."/>
            <person name="Wang H."/>
            <person name="Chen X."/>
            <person name="Zhao B."/>
            <person name="Ruan Z."/>
        </authorList>
    </citation>
    <scope>NUCLEOTIDE SEQUENCE [LARGE SCALE GENOMIC DNA]</scope>
    <source>
        <strain evidence="2 3">MCCC 1A12703</strain>
    </source>
</reference>
<keyword evidence="3" id="KW-1185">Reference proteome</keyword>
<dbReference type="EMBL" id="RHLQ01000001">
    <property type="protein sequence ID" value="RND01589.1"/>
    <property type="molecule type" value="Genomic_DNA"/>
</dbReference>
<dbReference type="AlphaFoldDB" id="A0A3M8HGS9"/>
<evidence type="ECO:0000256" key="1">
    <source>
        <dbReference type="SAM" id="Phobius"/>
    </source>
</evidence>
<evidence type="ECO:0000313" key="2">
    <source>
        <dbReference type="EMBL" id="RND01589.1"/>
    </source>
</evidence>
<accession>A0A3M8HGS9</accession>
<feature type="transmembrane region" description="Helical" evidence="1">
    <location>
        <begin position="27"/>
        <end position="46"/>
    </location>
</feature>
<gene>
    <name evidence="2" type="ORF">EC501_00015</name>
</gene>
<sequence length="63" mass="7657">MNVKARIYEQFVKRHSPKLRSNCLKLSFTYLFAIIIKGIKAFYKFIDRKSRWLLKCNIIKVNY</sequence>